<dbReference type="PANTHER" id="PTHR42928:SF5">
    <property type="entry name" value="BLR1237 PROTEIN"/>
    <property type="match status" value="1"/>
</dbReference>
<dbReference type="AlphaFoldDB" id="A0A917I4I7"/>
<keyword evidence="4" id="KW-1185">Reference proteome</keyword>
<dbReference type="Gene3D" id="3.40.190.150">
    <property type="entry name" value="Bordetella uptake gene, domain 1"/>
    <property type="match status" value="1"/>
</dbReference>
<reference evidence="3" key="1">
    <citation type="journal article" date="2014" name="Int. J. Syst. Evol. Microbiol.">
        <title>Complete genome sequence of Corynebacterium casei LMG S-19264T (=DSM 44701T), isolated from a smear-ripened cheese.</title>
        <authorList>
            <consortium name="US DOE Joint Genome Institute (JGI-PGF)"/>
            <person name="Walter F."/>
            <person name="Albersmeier A."/>
            <person name="Kalinowski J."/>
            <person name="Ruckert C."/>
        </authorList>
    </citation>
    <scope>NUCLEOTIDE SEQUENCE</scope>
    <source>
        <strain evidence="3">CGMCC 1.12214</strain>
    </source>
</reference>
<sequence>MGFSRRAALAAAILCACAAPSGGVLAQGFPSRTITLVVPYPAGGPVDVVARLIAQEAGAELKQSIIVENRAGASGIVGSQAVARAEPDGYTLVLGTNQTHATNQSLLKTTPYDAARDFAPVAGVADIQHVLVARKDLPAETAAELVKLAKDKPGALTYGSTGNGSASHLAAELFKTRAGIDLLHVPFKGAAPMTTELLAGRIDVAFATLPSVISQIEGGELKALAVASATRAAKLPTVATLGEQGVSGVEADAWFALFAPARTPDAVVETLYKAVAAGLAKPAAQDAMARQGLTVAMKTPQQLGAMIPGEITKWAEVIRISGAKVD</sequence>
<dbReference type="PANTHER" id="PTHR42928">
    <property type="entry name" value="TRICARBOXYLATE-BINDING PROTEIN"/>
    <property type="match status" value="1"/>
</dbReference>
<dbReference type="InterPro" id="IPR005064">
    <property type="entry name" value="BUG"/>
</dbReference>
<dbReference type="PROSITE" id="PS51257">
    <property type="entry name" value="PROKAR_LIPOPROTEIN"/>
    <property type="match status" value="1"/>
</dbReference>
<evidence type="ECO:0000256" key="2">
    <source>
        <dbReference type="SAM" id="SignalP"/>
    </source>
</evidence>
<keyword evidence="2" id="KW-0732">Signal</keyword>
<dbReference type="CDD" id="cd13578">
    <property type="entry name" value="PBP2_Bug27"/>
    <property type="match status" value="1"/>
</dbReference>
<comment type="caution">
    <text evidence="3">The sequence shown here is derived from an EMBL/GenBank/DDBJ whole genome shotgun (WGS) entry which is preliminary data.</text>
</comment>
<organism evidence="3 4">
    <name type="scientific">Alsobacter metallidurans</name>
    <dbReference type="NCBI Taxonomy" id="340221"/>
    <lineage>
        <taxon>Bacteria</taxon>
        <taxon>Pseudomonadati</taxon>
        <taxon>Pseudomonadota</taxon>
        <taxon>Alphaproteobacteria</taxon>
        <taxon>Hyphomicrobiales</taxon>
        <taxon>Alsobacteraceae</taxon>
        <taxon>Alsobacter</taxon>
    </lineage>
</organism>
<evidence type="ECO:0000256" key="1">
    <source>
        <dbReference type="ARBA" id="ARBA00006987"/>
    </source>
</evidence>
<dbReference type="Gene3D" id="3.40.190.10">
    <property type="entry name" value="Periplasmic binding protein-like II"/>
    <property type="match status" value="1"/>
</dbReference>
<dbReference type="InterPro" id="IPR042100">
    <property type="entry name" value="Bug_dom1"/>
</dbReference>
<dbReference type="PIRSF" id="PIRSF017082">
    <property type="entry name" value="YflP"/>
    <property type="match status" value="1"/>
</dbReference>
<dbReference type="Pfam" id="PF03401">
    <property type="entry name" value="TctC"/>
    <property type="match status" value="1"/>
</dbReference>
<name>A0A917I4I7_9HYPH</name>
<evidence type="ECO:0000313" key="4">
    <source>
        <dbReference type="Proteomes" id="UP000603912"/>
    </source>
</evidence>
<comment type="similarity">
    <text evidence="1">Belongs to the UPF0065 (bug) family.</text>
</comment>
<reference evidence="3" key="2">
    <citation type="submission" date="2020-09" db="EMBL/GenBank/DDBJ databases">
        <authorList>
            <person name="Sun Q."/>
            <person name="Zhou Y."/>
        </authorList>
    </citation>
    <scope>NUCLEOTIDE SEQUENCE</scope>
    <source>
        <strain evidence="3">CGMCC 1.12214</strain>
    </source>
</reference>
<dbReference type="Proteomes" id="UP000603912">
    <property type="component" value="Unassembled WGS sequence"/>
</dbReference>
<proteinExistence type="inferred from homology"/>
<evidence type="ECO:0000313" key="3">
    <source>
        <dbReference type="EMBL" id="GGH09268.1"/>
    </source>
</evidence>
<accession>A0A917I4I7</accession>
<dbReference type="SUPFAM" id="SSF53850">
    <property type="entry name" value="Periplasmic binding protein-like II"/>
    <property type="match status" value="1"/>
</dbReference>
<feature type="signal peptide" evidence="2">
    <location>
        <begin position="1"/>
        <end position="26"/>
    </location>
</feature>
<dbReference type="EMBL" id="BMES01000001">
    <property type="protein sequence ID" value="GGH09268.1"/>
    <property type="molecule type" value="Genomic_DNA"/>
</dbReference>
<dbReference type="RefSeq" id="WP_188516168.1">
    <property type="nucleotide sequence ID" value="NZ_BMES01000001.1"/>
</dbReference>
<protein>
    <submittedName>
        <fullName evidence="3">MFS transporter</fullName>
    </submittedName>
</protein>
<feature type="chain" id="PRO_5037157653" evidence="2">
    <location>
        <begin position="27"/>
        <end position="326"/>
    </location>
</feature>
<gene>
    <name evidence="3" type="ORF">GCM10007036_05220</name>
</gene>